<sequence>MEFSKMEEELSPIALPFSGCSKPSPITSHLPLVSDFRLYSPPKFEVFVLCGVLPTSPGALFCLTGGQG</sequence>
<keyword evidence="2" id="KW-1185">Reference proteome</keyword>
<reference evidence="1" key="1">
    <citation type="submission" date="2015-04" db="UniProtKB">
        <authorList>
            <consortium name="EnsemblPlants"/>
        </authorList>
    </citation>
    <scope>IDENTIFICATION</scope>
    <source>
        <strain evidence="1">SL10</strain>
    </source>
</reference>
<evidence type="ECO:0000313" key="1">
    <source>
        <dbReference type="EnsemblPlants" id="ONIVA01G26390.1"/>
    </source>
</evidence>
<organism evidence="1">
    <name type="scientific">Oryza nivara</name>
    <name type="common">Indian wild rice</name>
    <name type="synonym">Oryza sativa f. spontanea</name>
    <dbReference type="NCBI Taxonomy" id="4536"/>
    <lineage>
        <taxon>Eukaryota</taxon>
        <taxon>Viridiplantae</taxon>
        <taxon>Streptophyta</taxon>
        <taxon>Embryophyta</taxon>
        <taxon>Tracheophyta</taxon>
        <taxon>Spermatophyta</taxon>
        <taxon>Magnoliopsida</taxon>
        <taxon>Liliopsida</taxon>
        <taxon>Poales</taxon>
        <taxon>Poaceae</taxon>
        <taxon>BOP clade</taxon>
        <taxon>Oryzoideae</taxon>
        <taxon>Oryzeae</taxon>
        <taxon>Oryzinae</taxon>
        <taxon>Oryza</taxon>
    </lineage>
</organism>
<dbReference type="AlphaFoldDB" id="A0A0E0FPR1"/>
<protein>
    <submittedName>
        <fullName evidence="1">Uncharacterized protein</fullName>
    </submittedName>
</protein>
<dbReference type="Proteomes" id="UP000006591">
    <property type="component" value="Chromosome 1"/>
</dbReference>
<dbReference type="HOGENOM" id="CLU_2798313_0_0_1"/>
<dbReference type="Gramene" id="ONIVA01G26390.1">
    <property type="protein sequence ID" value="ONIVA01G26390.1"/>
    <property type="gene ID" value="ONIVA01G26390"/>
</dbReference>
<accession>A0A0E0FPR1</accession>
<name>A0A0E0FPR1_ORYNI</name>
<proteinExistence type="predicted"/>
<reference evidence="1" key="2">
    <citation type="submission" date="2018-04" db="EMBL/GenBank/DDBJ databases">
        <title>OnivRS2 (Oryza nivara Reference Sequence Version 2).</title>
        <authorList>
            <person name="Zhang J."/>
            <person name="Kudrna D."/>
            <person name="Lee S."/>
            <person name="Talag J."/>
            <person name="Rajasekar S."/>
            <person name="Welchert J."/>
            <person name="Hsing Y.-I."/>
            <person name="Wing R.A."/>
        </authorList>
    </citation>
    <scope>NUCLEOTIDE SEQUENCE [LARGE SCALE GENOMIC DNA]</scope>
</reference>
<evidence type="ECO:0000313" key="2">
    <source>
        <dbReference type="Proteomes" id="UP000006591"/>
    </source>
</evidence>
<dbReference type="EnsemblPlants" id="ONIVA01G26390.1">
    <property type="protein sequence ID" value="ONIVA01G26390.1"/>
    <property type="gene ID" value="ONIVA01G26390"/>
</dbReference>